<feature type="region of interest" description="Disordered" evidence="2">
    <location>
        <begin position="717"/>
        <end position="737"/>
    </location>
</feature>
<feature type="compositionally biased region" description="Low complexity" evidence="2">
    <location>
        <begin position="752"/>
        <end position="762"/>
    </location>
</feature>
<evidence type="ECO:0000259" key="4">
    <source>
        <dbReference type="PROSITE" id="PS50056"/>
    </source>
</evidence>
<feature type="compositionally biased region" description="Low complexity" evidence="2">
    <location>
        <begin position="579"/>
        <end position="594"/>
    </location>
</feature>
<dbReference type="InterPro" id="IPR016130">
    <property type="entry name" value="Tyr_Pase_AS"/>
</dbReference>
<dbReference type="InterPro" id="IPR003595">
    <property type="entry name" value="Tyr_Pase_cat"/>
</dbReference>
<dbReference type="PROSITE" id="PS50056">
    <property type="entry name" value="TYR_PHOSPHATASE_2"/>
    <property type="match status" value="1"/>
</dbReference>
<feature type="compositionally biased region" description="Low complexity" evidence="2">
    <location>
        <begin position="919"/>
        <end position="933"/>
    </location>
</feature>
<protein>
    <submittedName>
        <fullName evidence="5">Tyrosine-protein phosphatase non-receptor type 23</fullName>
    </submittedName>
</protein>
<dbReference type="GO" id="GO:0004725">
    <property type="term" value="F:protein tyrosine phosphatase activity"/>
    <property type="evidence" value="ECO:0007669"/>
    <property type="project" value="InterPro"/>
</dbReference>
<dbReference type="GO" id="GO:0048666">
    <property type="term" value="P:neuron development"/>
    <property type="evidence" value="ECO:0007669"/>
    <property type="project" value="UniProtKB-ARBA"/>
</dbReference>
<keyword evidence="6" id="KW-1185">Reference proteome</keyword>
<dbReference type="Gene3D" id="1.20.120.560">
    <property type="entry name" value="alix/aip1 in complex with the ypdl late domain"/>
    <property type="match status" value="1"/>
</dbReference>
<feature type="compositionally biased region" description="Polar residues" evidence="2">
    <location>
        <begin position="721"/>
        <end position="737"/>
    </location>
</feature>
<feature type="region of interest" description="Disordered" evidence="2">
    <location>
        <begin position="919"/>
        <end position="964"/>
    </location>
</feature>
<dbReference type="Gene3D" id="1.20.140.50">
    <property type="entry name" value="alix/aip1 like domains"/>
    <property type="match status" value="1"/>
</dbReference>
<dbReference type="PROSITE" id="PS50055">
    <property type="entry name" value="TYR_PHOSPHATASE_PTP"/>
    <property type="match status" value="1"/>
</dbReference>
<reference evidence="5 6" key="1">
    <citation type="submission" date="2018-04" db="EMBL/GenBank/DDBJ databases">
        <authorList>
            <person name="Zhang X."/>
            <person name="Yuan J."/>
            <person name="Li F."/>
            <person name="Xiang J."/>
        </authorList>
    </citation>
    <scope>NUCLEOTIDE SEQUENCE [LARGE SCALE GENOMIC DNA]</scope>
    <source>
        <tissue evidence="5">Muscle</tissue>
    </source>
</reference>
<dbReference type="GO" id="GO:0045022">
    <property type="term" value="P:early endosome to late endosome transport"/>
    <property type="evidence" value="ECO:0007669"/>
    <property type="project" value="TreeGrafter"/>
</dbReference>
<dbReference type="Pfam" id="PF13949">
    <property type="entry name" value="ALIX_LYPXL_bnd"/>
    <property type="match status" value="1"/>
</dbReference>
<keyword evidence="5" id="KW-0675">Receptor</keyword>
<evidence type="ECO:0000313" key="6">
    <source>
        <dbReference type="Proteomes" id="UP000283509"/>
    </source>
</evidence>
<dbReference type="Proteomes" id="UP000283509">
    <property type="component" value="Unassembled WGS sequence"/>
</dbReference>
<feature type="compositionally biased region" description="Low complexity" evidence="2">
    <location>
        <begin position="1420"/>
        <end position="1434"/>
    </location>
</feature>
<feature type="region of interest" description="Disordered" evidence="2">
    <location>
        <begin position="1026"/>
        <end position="1063"/>
    </location>
</feature>
<feature type="compositionally biased region" description="Polar residues" evidence="2">
    <location>
        <begin position="547"/>
        <end position="556"/>
    </location>
</feature>
<dbReference type="Pfam" id="PF00102">
    <property type="entry name" value="Y_phosphatase"/>
    <property type="match status" value="1"/>
</dbReference>
<reference evidence="5 6" key="2">
    <citation type="submission" date="2019-01" db="EMBL/GenBank/DDBJ databases">
        <title>The decoding of complex shrimp genome reveals the adaptation for benthos swimmer, frequently molting mechanism and breeding impact on genome.</title>
        <authorList>
            <person name="Sun Y."/>
            <person name="Gao Y."/>
            <person name="Yu Y."/>
        </authorList>
    </citation>
    <scope>NUCLEOTIDE SEQUENCE [LARGE SCALE GENOMIC DNA]</scope>
    <source>
        <tissue evidence="5">Muscle</tissue>
    </source>
</reference>
<dbReference type="GO" id="GO:0005768">
    <property type="term" value="C:endosome"/>
    <property type="evidence" value="ECO:0007669"/>
    <property type="project" value="TreeGrafter"/>
</dbReference>
<dbReference type="PROSITE" id="PS00383">
    <property type="entry name" value="TYR_PHOSPHATASE_1"/>
    <property type="match status" value="1"/>
</dbReference>
<feature type="compositionally biased region" description="Low complexity" evidence="2">
    <location>
        <begin position="1026"/>
        <end position="1051"/>
    </location>
</feature>
<feature type="compositionally biased region" description="Polar residues" evidence="2">
    <location>
        <begin position="387"/>
        <end position="396"/>
    </location>
</feature>
<evidence type="ECO:0000256" key="1">
    <source>
        <dbReference type="SAM" id="Coils"/>
    </source>
</evidence>
<dbReference type="PRINTS" id="PR00700">
    <property type="entry name" value="PRTYPHPHTASE"/>
</dbReference>
<organism evidence="5 6">
    <name type="scientific">Penaeus vannamei</name>
    <name type="common">Whiteleg shrimp</name>
    <name type="synonym">Litopenaeus vannamei</name>
    <dbReference type="NCBI Taxonomy" id="6689"/>
    <lineage>
        <taxon>Eukaryota</taxon>
        <taxon>Metazoa</taxon>
        <taxon>Ecdysozoa</taxon>
        <taxon>Arthropoda</taxon>
        <taxon>Crustacea</taxon>
        <taxon>Multicrustacea</taxon>
        <taxon>Malacostraca</taxon>
        <taxon>Eumalacostraca</taxon>
        <taxon>Eucarida</taxon>
        <taxon>Decapoda</taxon>
        <taxon>Dendrobranchiata</taxon>
        <taxon>Penaeoidea</taxon>
        <taxon>Penaeidae</taxon>
        <taxon>Penaeus</taxon>
    </lineage>
</organism>
<gene>
    <name evidence="5" type="ORF">C7M84_001594</name>
</gene>
<name>A0A423TTC0_PENVA</name>
<sequence>MQLDTLTLDTGSENLPQELIECCADLSASNGVQKLTDIMAKISSFYHDINASLKEITRLIEEEEEKEKEFLAMMGKRAPNMIVGELKREANKYREAHQSAQDNNTALHRAITSHLANLQLLTKPLDQVASAIPSVASVEAQGDPATKQEVKRLLGKVKEMRTQRAQLESQLRTDIQNDDITKQLVTNQDDTEEFFKNELKKHDRLVLGLEKNMTAQANILQALSEANAAYATTRRLTNQAQAQRSETLSSLLASYNAYLNILKKAEDAQEFYHKLEGQVSKLASRVKSVCRVQDEEREEMLSANVKKFTGGVPPTKPIREGSIEAPGSSTSGPKLKDFLQHMKGGPGMAGVVPAAGAGVSPQVHPGYGYHDPSGSYASSMRPAPLGSEQSDAMTSCSQAGGYSANYSSQSAAYRPSAPSPVPSPAPQTSGSPYKVPTTTAAYSAPGHYYGSQQMGATPYSASASAVSYPSSMGAGATASSTATASVSESATPYNTASSAHSSNIYNMSQAGSQPQYGYSGGYYYGQQSVGAASSVNTSTAVSGGTQHSGATASPQHTDLAAHSQAHQYSYGSTYPPGVASGASGSSSTAVGRTRAAGSTGEGGPSVIQKDTRNMGQNYYGYYQQPSGTSAMPTTAVTAVTSASAGSTQQAYPTTTAGGSNYYYPPYSYQYPSAQATSPAPAAMYSQAGSYYSSNMSPDSNNQSGGVVYSNQTPYAGYAKSPYSNQHPGTQGDASYQNSAGSNFATGAYGSSASGSTPAGAYPQSKTATSQAVPISTTGTQVPQSQWNMYASYPQSGITSISSSQAGSPGTYGTQSSANRAPSVSATFTTSKTGASTVPSQAYPSSVVVTANATNTHYSQTMMYNQNYQTWAQYGSHQATLSKPQQPQQPAHHKATGNQPQQPAAAVHLTVKNCHQPVQFQPQQPSVQPQTQPLQPQPLQPQKQQPQQVPPATGATSSVAPSVSSVTSGISNLDLLSGIELTSPPGSQWSPLTPQPAISGAQKAADVVGSMGAAAAGASSAPDVTSAAGAVSDASQPPPASSSNLPNVVSSNRKPSAVDPLTDDQTLKRVAGETERLSKIVEGLDRKSLNGPTNLDKKWKELQEVVEKECGELKVSVARCYPLKNRFADILPYDHTRVTLPSARDDYINASFVQLKSTEESFPLILTQAPMPATFVDFWTMVWEQQVEIIVCLNSEAEVKGQTYWPGEVGSSCDYGQITISLHSCREAGSPVSFQRVLHATHRTSRVTRVIIHLQFLGWPPSAMPESPGPLLQFISEVHTFQRQQRNKLRAIVVHCVPGLGRSTVFSILSAYMRELHSNGILLDLTSLLVELSRQRRGGIQDKDHLYFLFSAALYYSQDVLMKRGILTNKATFEEGPREKTHVRHPSADLLSSYDLSRLKSKLGLDQECGKARSEGECSRSNSASSLLSNGSSAGIDLVGEGQRESSQEPSSSSALEVPDTSVGGDGSEADGSLDKVEESALDSKLNTRAVKVGGLLDTDLSSLAPSLAASLDPQQFKIDPPVPGKPSKITKESFENPSGPLKIPDDPADPFSGLDPLWSHKKS</sequence>
<feature type="region of interest" description="Disordered" evidence="2">
    <location>
        <begin position="363"/>
        <end position="396"/>
    </location>
</feature>
<feature type="region of interest" description="Disordered" evidence="2">
    <location>
        <begin position="798"/>
        <end position="824"/>
    </location>
</feature>
<feature type="region of interest" description="Disordered" evidence="2">
    <location>
        <begin position="579"/>
        <end position="611"/>
    </location>
</feature>
<feature type="compositionally biased region" description="Polar residues" evidence="2">
    <location>
        <begin position="763"/>
        <end position="780"/>
    </location>
</feature>
<dbReference type="PANTHER" id="PTHR23030:SF30">
    <property type="entry name" value="TYROSINE-PROTEIN PHOSPHATASE NON-RECEPTOR TYPE 23"/>
    <property type="match status" value="1"/>
</dbReference>
<accession>A0A423TTC0</accession>
<feature type="region of interest" description="Disordered" evidence="2">
    <location>
        <begin position="537"/>
        <end position="564"/>
    </location>
</feature>
<feature type="compositionally biased region" description="Polar residues" evidence="2">
    <location>
        <begin position="427"/>
        <end position="436"/>
    </location>
</feature>
<proteinExistence type="predicted"/>
<keyword evidence="1" id="KW-0175">Coiled coil</keyword>
<feature type="domain" description="Tyrosine specific protein phosphatases" evidence="4">
    <location>
        <begin position="1271"/>
        <end position="1346"/>
    </location>
</feature>
<feature type="region of interest" description="Disordered" evidence="2">
    <location>
        <begin position="1510"/>
        <end position="1563"/>
    </location>
</feature>
<evidence type="ECO:0000256" key="2">
    <source>
        <dbReference type="SAM" id="MobiDB-lite"/>
    </source>
</evidence>
<dbReference type="STRING" id="6689.A0A423TTC0"/>
<feature type="compositionally biased region" description="Low complexity" evidence="2">
    <location>
        <begin position="939"/>
        <end position="964"/>
    </location>
</feature>
<feature type="coiled-coil region" evidence="1">
    <location>
        <begin position="150"/>
        <end position="177"/>
    </location>
</feature>
<dbReference type="OrthoDB" id="10266451at2759"/>
<dbReference type="SMART" id="SM00404">
    <property type="entry name" value="PTPc_motif"/>
    <property type="match status" value="1"/>
</dbReference>
<dbReference type="InterPro" id="IPR025304">
    <property type="entry name" value="ALIX_V_dom"/>
</dbReference>
<dbReference type="InterPro" id="IPR029021">
    <property type="entry name" value="Prot-tyrosine_phosphatase-like"/>
</dbReference>
<feature type="domain" description="Tyrosine-protein phosphatase" evidence="3">
    <location>
        <begin position="1094"/>
        <end position="1355"/>
    </location>
</feature>
<comment type="caution">
    <text evidence="5">The sequence shown here is derived from an EMBL/GenBank/DDBJ whole genome shotgun (WGS) entry which is preliminary data.</text>
</comment>
<dbReference type="SMART" id="SM00194">
    <property type="entry name" value="PTPc"/>
    <property type="match status" value="1"/>
</dbReference>
<evidence type="ECO:0000259" key="3">
    <source>
        <dbReference type="PROSITE" id="PS50055"/>
    </source>
</evidence>
<feature type="region of interest" description="Disordered" evidence="2">
    <location>
        <begin position="752"/>
        <end position="780"/>
    </location>
</feature>
<feature type="region of interest" description="Disordered" evidence="2">
    <location>
        <begin position="409"/>
        <end position="436"/>
    </location>
</feature>
<dbReference type="GO" id="GO:0032456">
    <property type="term" value="P:endocytic recycling"/>
    <property type="evidence" value="ECO:0007669"/>
    <property type="project" value="TreeGrafter"/>
</dbReference>
<dbReference type="PANTHER" id="PTHR23030">
    <property type="entry name" value="PCD6 INTERACTING PROTEIN-RELATED"/>
    <property type="match status" value="1"/>
</dbReference>
<dbReference type="Gene3D" id="3.90.190.10">
    <property type="entry name" value="Protein tyrosine phosphatase superfamily"/>
    <property type="match status" value="1"/>
</dbReference>
<feature type="region of interest" description="Disordered" evidence="2">
    <location>
        <begin position="307"/>
        <end position="338"/>
    </location>
</feature>
<evidence type="ECO:0000313" key="5">
    <source>
        <dbReference type="EMBL" id="ROT79688.1"/>
    </source>
</evidence>
<feature type="coiled-coil region" evidence="1">
    <location>
        <begin position="46"/>
        <end position="103"/>
    </location>
</feature>
<dbReference type="InterPro" id="IPR000242">
    <property type="entry name" value="PTP_cat"/>
</dbReference>
<dbReference type="SUPFAM" id="SSF52799">
    <property type="entry name" value="(Phosphotyrosine protein) phosphatases II"/>
    <property type="match status" value="1"/>
</dbReference>
<feature type="region of interest" description="Disordered" evidence="2">
    <location>
        <begin position="874"/>
        <end position="902"/>
    </location>
</feature>
<feature type="region of interest" description="Disordered" evidence="2">
    <location>
        <begin position="1411"/>
        <end position="1480"/>
    </location>
</feature>
<dbReference type="InterPro" id="IPR000387">
    <property type="entry name" value="Tyr_Pase_dom"/>
</dbReference>
<dbReference type="EMBL" id="QCYY01001203">
    <property type="protein sequence ID" value="ROT79688.1"/>
    <property type="molecule type" value="Genomic_DNA"/>
</dbReference>
<dbReference type="GO" id="GO:0043328">
    <property type="term" value="P:protein transport to vacuole involved in ubiquitin-dependent protein catabolic process via the multivesicular body sorting pathway"/>
    <property type="evidence" value="ECO:0007669"/>
    <property type="project" value="TreeGrafter"/>
</dbReference>